<comment type="subcellular location">
    <subcellularLocation>
        <location evidence="1">Mitochondrion</location>
    </subcellularLocation>
</comment>
<organism evidence="14 15">
    <name type="scientific">Caenorhabditis nigoni</name>
    <dbReference type="NCBI Taxonomy" id="1611254"/>
    <lineage>
        <taxon>Eukaryota</taxon>
        <taxon>Metazoa</taxon>
        <taxon>Ecdysozoa</taxon>
        <taxon>Nematoda</taxon>
        <taxon>Chromadorea</taxon>
        <taxon>Rhabditida</taxon>
        <taxon>Rhabditina</taxon>
        <taxon>Rhabditomorpha</taxon>
        <taxon>Rhabditoidea</taxon>
        <taxon>Rhabditidae</taxon>
        <taxon>Peloderinae</taxon>
        <taxon>Caenorhabditis</taxon>
    </lineage>
</organism>
<dbReference type="EMBL" id="PDUG01000002">
    <property type="protein sequence ID" value="PIC49829.1"/>
    <property type="molecule type" value="Genomic_DNA"/>
</dbReference>
<comment type="caution">
    <text evidence="14">The sequence shown here is derived from an EMBL/GenBank/DDBJ whole genome shotgun (WGS) entry which is preliminary data.</text>
</comment>
<gene>
    <name evidence="14" type="primary">Cnig_chr_II.g8305</name>
    <name evidence="14" type="ORF">B9Z55_008305</name>
</gene>
<evidence type="ECO:0000256" key="6">
    <source>
        <dbReference type="ARBA" id="ARBA00022832"/>
    </source>
</evidence>
<protein>
    <recommendedName>
        <fullName evidence="3">[acyl-carrier-protein] S-malonyltransferase</fullName>
        <ecNumber evidence="3">2.3.1.39</ecNumber>
    </recommendedName>
    <alternativeName>
        <fullName evidence="12">[Acyl-carrier-protein] malonyltransferase</fullName>
    </alternativeName>
</protein>
<proteinExistence type="inferred from homology"/>
<evidence type="ECO:0000256" key="2">
    <source>
        <dbReference type="ARBA" id="ARBA00005194"/>
    </source>
</evidence>
<keyword evidence="7" id="KW-0809">Transit peptide</keyword>
<dbReference type="InterPro" id="IPR001227">
    <property type="entry name" value="Ac_transferase_dom_sf"/>
</dbReference>
<dbReference type="GO" id="GO:0005739">
    <property type="term" value="C:mitochondrion"/>
    <property type="evidence" value="ECO:0007669"/>
    <property type="project" value="UniProtKB-SubCell"/>
</dbReference>
<evidence type="ECO:0000256" key="1">
    <source>
        <dbReference type="ARBA" id="ARBA00004173"/>
    </source>
</evidence>
<keyword evidence="9" id="KW-0496">Mitochondrion</keyword>
<evidence type="ECO:0000256" key="10">
    <source>
        <dbReference type="ARBA" id="ARBA00023160"/>
    </source>
</evidence>
<keyword evidence="15" id="KW-1185">Reference proteome</keyword>
<dbReference type="InterPro" id="IPR052760">
    <property type="entry name" value="Mitochondrial_malonyltrans"/>
</dbReference>
<sequence length="406" mass="45390">MLSPLRLSRLSVRLVRRKPPVEKGILDEGVTFSDVHNVILTPTTRLPYPEEELRDHLEKTSSEIMKERNKQRYGTRKKKDSGLIDFSHLPIEDHVVALFPGQGAQFVGMGQKVVEVPAAKRIFDEASEVLGYDMLKVCLEGPKQKLEQTLYCQPAVVTSSVAAFEALKASDPSIEENLTDAAGFSVGEYAALVAGKVLSFGDAIRIVKTRADAMSECGKLVKSGMVTVRVKAASKLDKAMTDARKVAIEKRELDICEVANYLYCGVRVIGGSETCLKFLEDNQDKYNIQVLKRLAVSAAFHTRQMESAVDKVAQAFQNVEMHRSVCNVYSNYTGKVMSSKKGDVRGAVAKQVNSPVRWEQIQQFLFRKHQNEVFPRFYEVGPGRQLGAMLFQTSKKMHKNYTHFSC</sequence>
<evidence type="ECO:0000256" key="5">
    <source>
        <dbReference type="ARBA" id="ARBA00022679"/>
    </source>
</evidence>
<dbReference type="PANTHER" id="PTHR47170">
    <property type="entry name" value="MALONYL-COA ACP TRANSACYLASE, ACP-BINDING"/>
    <property type="match status" value="1"/>
</dbReference>
<keyword evidence="10" id="KW-0275">Fatty acid biosynthesis</keyword>
<dbReference type="SMART" id="SM00827">
    <property type="entry name" value="PKS_AT"/>
    <property type="match status" value="1"/>
</dbReference>
<evidence type="ECO:0000313" key="14">
    <source>
        <dbReference type="EMBL" id="PIC49829.1"/>
    </source>
</evidence>
<keyword evidence="6" id="KW-0276">Fatty acid metabolism</keyword>
<evidence type="ECO:0000313" key="15">
    <source>
        <dbReference type="Proteomes" id="UP000230233"/>
    </source>
</evidence>
<dbReference type="PANTHER" id="PTHR47170:SF2">
    <property type="entry name" value="MALONYL-COA:ACP TRANSACYLASE (MAT) DOMAIN-CONTAINING PROTEIN"/>
    <property type="match status" value="1"/>
</dbReference>
<dbReference type="SUPFAM" id="SSF52151">
    <property type="entry name" value="FabD/lysophospholipase-like"/>
    <property type="match status" value="1"/>
</dbReference>
<dbReference type="AlphaFoldDB" id="A0A2G5VDI0"/>
<keyword evidence="4" id="KW-0444">Lipid biosynthesis</keyword>
<reference evidence="15" key="1">
    <citation type="submission" date="2017-10" db="EMBL/GenBank/DDBJ databases">
        <title>Rapid genome shrinkage in a self-fertile nematode reveals novel sperm competition proteins.</title>
        <authorList>
            <person name="Yin D."/>
            <person name="Schwarz E.M."/>
            <person name="Thomas C.G."/>
            <person name="Felde R.L."/>
            <person name="Korf I.F."/>
            <person name="Cutter A.D."/>
            <person name="Schartner C.M."/>
            <person name="Ralston E.J."/>
            <person name="Meyer B.J."/>
            <person name="Haag E.S."/>
        </authorList>
    </citation>
    <scope>NUCLEOTIDE SEQUENCE [LARGE SCALE GENOMIC DNA]</scope>
    <source>
        <strain evidence="15">JU1422</strain>
    </source>
</reference>
<dbReference type="InterPro" id="IPR016035">
    <property type="entry name" value="Acyl_Trfase/lysoPLipase"/>
</dbReference>
<dbReference type="EC" id="2.3.1.39" evidence="3"/>
<dbReference type="STRING" id="1611254.A0A2G5VDI0"/>
<comment type="pathway">
    <text evidence="2">Lipid metabolism; fatty acid biosynthesis.</text>
</comment>
<name>A0A2G5VDI0_9PELO</name>
<comment type="similarity">
    <text evidence="11">Belongs to the type II malonyltransferase family.</text>
</comment>
<dbReference type="GO" id="GO:0006633">
    <property type="term" value="P:fatty acid biosynthetic process"/>
    <property type="evidence" value="ECO:0007669"/>
    <property type="project" value="UniProtKB-KW"/>
</dbReference>
<dbReference type="FunFam" id="3.30.70.250:FF:000005">
    <property type="entry name" value="Malonyl-CoA-acyl carrier protein transacylase, mitochondrial"/>
    <property type="match status" value="1"/>
</dbReference>
<dbReference type="Gene3D" id="3.30.70.250">
    <property type="entry name" value="Malonyl-CoA ACP transacylase, ACP-binding"/>
    <property type="match status" value="1"/>
</dbReference>
<dbReference type="Gene3D" id="3.40.366.10">
    <property type="entry name" value="Malonyl-Coenzyme A Acyl Carrier Protein, domain 2"/>
    <property type="match status" value="1"/>
</dbReference>
<dbReference type="GO" id="GO:0004314">
    <property type="term" value="F:[acyl-carrier-protein] S-malonyltransferase activity"/>
    <property type="evidence" value="ECO:0007669"/>
    <property type="project" value="UniProtKB-EC"/>
</dbReference>
<accession>A0A2G5VDI0</accession>
<evidence type="ECO:0000256" key="7">
    <source>
        <dbReference type="ARBA" id="ARBA00022946"/>
    </source>
</evidence>
<evidence type="ECO:0000256" key="3">
    <source>
        <dbReference type="ARBA" id="ARBA00013258"/>
    </source>
</evidence>
<feature type="domain" description="Malonyl-CoA:ACP transacylase (MAT)" evidence="13">
    <location>
        <begin position="98"/>
        <end position="401"/>
    </location>
</feature>
<evidence type="ECO:0000259" key="13">
    <source>
        <dbReference type="SMART" id="SM00827"/>
    </source>
</evidence>
<evidence type="ECO:0000256" key="9">
    <source>
        <dbReference type="ARBA" id="ARBA00023128"/>
    </source>
</evidence>
<evidence type="ECO:0000256" key="11">
    <source>
        <dbReference type="ARBA" id="ARBA00061523"/>
    </source>
</evidence>
<keyword evidence="5" id="KW-0808">Transferase</keyword>
<dbReference type="OrthoDB" id="541883at2759"/>
<keyword evidence="8" id="KW-0443">Lipid metabolism</keyword>
<dbReference type="InterPro" id="IPR014043">
    <property type="entry name" value="Acyl_transferase_dom"/>
</dbReference>
<evidence type="ECO:0000256" key="12">
    <source>
        <dbReference type="ARBA" id="ARBA00077751"/>
    </source>
</evidence>
<evidence type="ECO:0000256" key="8">
    <source>
        <dbReference type="ARBA" id="ARBA00023098"/>
    </source>
</evidence>
<evidence type="ECO:0000256" key="4">
    <source>
        <dbReference type="ARBA" id="ARBA00022516"/>
    </source>
</evidence>
<dbReference type="Proteomes" id="UP000230233">
    <property type="component" value="Chromosome II"/>
</dbReference>
<dbReference type="Pfam" id="PF00698">
    <property type="entry name" value="Acyl_transf_1"/>
    <property type="match status" value="1"/>
</dbReference>